<keyword evidence="3 6" id="KW-0812">Transmembrane</keyword>
<dbReference type="GO" id="GO:0015920">
    <property type="term" value="P:lipopolysaccharide transport"/>
    <property type="evidence" value="ECO:0007669"/>
    <property type="project" value="TreeGrafter"/>
</dbReference>
<proteinExistence type="predicted"/>
<dbReference type="PANTHER" id="PTHR33529:SF2">
    <property type="entry name" value="LIPOPOLYSACCHARIDE EXPORT SYSTEM PERMEASE PROTEIN LPTG"/>
    <property type="match status" value="1"/>
</dbReference>
<evidence type="ECO:0000313" key="8">
    <source>
        <dbReference type="Proteomes" id="UP000027982"/>
    </source>
</evidence>
<keyword evidence="2" id="KW-1003">Cell membrane</keyword>
<evidence type="ECO:0000256" key="2">
    <source>
        <dbReference type="ARBA" id="ARBA00022475"/>
    </source>
</evidence>
<evidence type="ECO:0000256" key="6">
    <source>
        <dbReference type="SAM" id="Phobius"/>
    </source>
</evidence>
<sequence length="359" mass="40138">MKKLDVYLLREMMVPFLIGTIAVVLMFQANTYIFLAKTLPNLETVPKKAIFQYIYFQTPQYLNMTLLVGMALGSSLALSRLARESELTAIRASGVRILRSLYPVVAFGILVGIGNFYLAEKIMPPMAKKATSLGLQIGALAFTSDLKPNVVVSLSNFTANFGVVRKKGKDAIEFEDAWLFQQPVKGEEEVYFSKRGKYQGGVWTFEDARVRRIKDGLDVITTSRAKSLIINQRIIAENLFSPIMPEEQTAKELLEQISIQRKNHLDTKQLEVKYLERFSVPAACVVFAIVGPVFAIVFARNGGFVGVFLSIVLVMLYYNAHVISTEILSKVSFISAFTAAWLPNILFTILGVVAIRRLE</sequence>
<evidence type="ECO:0000313" key="7">
    <source>
        <dbReference type="EMBL" id="AIE86707.1"/>
    </source>
</evidence>
<reference evidence="7 8" key="1">
    <citation type="journal article" date="2014" name="PLoS ONE">
        <title>The first complete genome sequence of the class fimbriimonadia in the phylum armatimonadetes.</title>
        <authorList>
            <person name="Hu Z.Y."/>
            <person name="Wang Y.Z."/>
            <person name="Im W.T."/>
            <person name="Wang S.Y."/>
            <person name="Zhao G.P."/>
            <person name="Zheng H.J."/>
            <person name="Quan Z.X."/>
        </authorList>
    </citation>
    <scope>NUCLEOTIDE SEQUENCE [LARGE SCALE GENOMIC DNA]</scope>
    <source>
        <strain evidence="7">Gsoil 348</strain>
    </source>
</reference>
<comment type="subcellular location">
    <subcellularLocation>
        <location evidence="1">Cell membrane</location>
        <topology evidence="1">Multi-pass membrane protein</topology>
    </subcellularLocation>
</comment>
<name>A0A068NTM4_FIMGI</name>
<dbReference type="STRING" id="661478.OP10G_3339"/>
<dbReference type="HOGENOM" id="CLU_028799_3_0_0"/>
<gene>
    <name evidence="7" type="ORF">OP10G_3339</name>
</gene>
<evidence type="ECO:0000256" key="4">
    <source>
        <dbReference type="ARBA" id="ARBA00022989"/>
    </source>
</evidence>
<evidence type="ECO:0000256" key="1">
    <source>
        <dbReference type="ARBA" id="ARBA00004651"/>
    </source>
</evidence>
<dbReference type="InterPro" id="IPR005495">
    <property type="entry name" value="LptG/LptF_permease"/>
</dbReference>
<dbReference type="RefSeq" id="WP_025229354.1">
    <property type="nucleotide sequence ID" value="NZ_CP007139.1"/>
</dbReference>
<dbReference type="Proteomes" id="UP000027982">
    <property type="component" value="Chromosome"/>
</dbReference>
<dbReference type="OrthoDB" id="2111454at2"/>
<dbReference type="PANTHER" id="PTHR33529">
    <property type="entry name" value="SLR0882 PROTEIN-RELATED"/>
    <property type="match status" value="1"/>
</dbReference>
<dbReference type="EMBL" id="CP007139">
    <property type="protein sequence ID" value="AIE86707.1"/>
    <property type="molecule type" value="Genomic_DNA"/>
</dbReference>
<feature type="transmembrane region" description="Helical" evidence="6">
    <location>
        <begin position="332"/>
        <end position="355"/>
    </location>
</feature>
<keyword evidence="8" id="KW-1185">Reference proteome</keyword>
<feature type="transmembrane region" description="Helical" evidence="6">
    <location>
        <begin position="101"/>
        <end position="119"/>
    </location>
</feature>
<evidence type="ECO:0000256" key="3">
    <source>
        <dbReference type="ARBA" id="ARBA00022692"/>
    </source>
</evidence>
<keyword evidence="4 6" id="KW-1133">Transmembrane helix</keyword>
<dbReference type="AlphaFoldDB" id="A0A068NTM4"/>
<feature type="transmembrane region" description="Helical" evidence="6">
    <location>
        <begin position="12"/>
        <end position="35"/>
    </location>
</feature>
<accession>A0A068NTM4</accession>
<feature type="transmembrane region" description="Helical" evidence="6">
    <location>
        <begin position="61"/>
        <end position="81"/>
    </location>
</feature>
<evidence type="ECO:0000256" key="5">
    <source>
        <dbReference type="ARBA" id="ARBA00023136"/>
    </source>
</evidence>
<dbReference type="GO" id="GO:0043190">
    <property type="term" value="C:ATP-binding cassette (ABC) transporter complex"/>
    <property type="evidence" value="ECO:0007669"/>
    <property type="project" value="TreeGrafter"/>
</dbReference>
<dbReference type="eggNOG" id="COG0795">
    <property type="taxonomic scope" value="Bacteria"/>
</dbReference>
<dbReference type="Pfam" id="PF03739">
    <property type="entry name" value="LptF_LptG"/>
    <property type="match status" value="1"/>
</dbReference>
<dbReference type="KEGG" id="fgi:OP10G_3339"/>
<organism evidence="7 8">
    <name type="scientific">Fimbriimonas ginsengisoli Gsoil 348</name>
    <dbReference type="NCBI Taxonomy" id="661478"/>
    <lineage>
        <taxon>Bacteria</taxon>
        <taxon>Bacillati</taxon>
        <taxon>Armatimonadota</taxon>
        <taxon>Fimbriimonadia</taxon>
        <taxon>Fimbriimonadales</taxon>
        <taxon>Fimbriimonadaceae</taxon>
        <taxon>Fimbriimonas</taxon>
    </lineage>
</organism>
<protein>
    <submittedName>
        <fullName evidence="7">Permease, YjgP/YjgQ family</fullName>
    </submittedName>
</protein>
<keyword evidence="5 6" id="KW-0472">Membrane</keyword>
<feature type="transmembrane region" description="Helical" evidence="6">
    <location>
        <begin position="304"/>
        <end position="320"/>
    </location>
</feature>
<feature type="transmembrane region" description="Helical" evidence="6">
    <location>
        <begin position="278"/>
        <end position="298"/>
    </location>
</feature>